<keyword evidence="1" id="KW-1133">Transmembrane helix</keyword>
<reference evidence="3" key="1">
    <citation type="submission" date="2016-11" db="UniProtKB">
        <authorList>
            <consortium name="WormBaseParasite"/>
        </authorList>
    </citation>
    <scope>IDENTIFICATION</scope>
</reference>
<organism evidence="2 3">
    <name type="scientific">Heterorhabditis bacteriophora</name>
    <name type="common">Entomopathogenic nematode worm</name>
    <dbReference type="NCBI Taxonomy" id="37862"/>
    <lineage>
        <taxon>Eukaryota</taxon>
        <taxon>Metazoa</taxon>
        <taxon>Ecdysozoa</taxon>
        <taxon>Nematoda</taxon>
        <taxon>Chromadorea</taxon>
        <taxon>Rhabditida</taxon>
        <taxon>Rhabditina</taxon>
        <taxon>Rhabditomorpha</taxon>
        <taxon>Strongyloidea</taxon>
        <taxon>Heterorhabditidae</taxon>
        <taxon>Heterorhabditis</taxon>
    </lineage>
</organism>
<evidence type="ECO:0000256" key="1">
    <source>
        <dbReference type="SAM" id="Phobius"/>
    </source>
</evidence>
<dbReference type="WBParaSite" id="Hba_03614">
    <property type="protein sequence ID" value="Hba_03614"/>
    <property type="gene ID" value="Hba_03614"/>
</dbReference>
<dbReference type="Proteomes" id="UP000095283">
    <property type="component" value="Unplaced"/>
</dbReference>
<evidence type="ECO:0000313" key="3">
    <source>
        <dbReference type="WBParaSite" id="Hba_03614"/>
    </source>
</evidence>
<dbReference type="AlphaFoldDB" id="A0A1I7WF96"/>
<keyword evidence="1" id="KW-0472">Membrane</keyword>
<feature type="transmembrane region" description="Helical" evidence="1">
    <location>
        <begin position="44"/>
        <end position="66"/>
    </location>
</feature>
<proteinExistence type="predicted"/>
<sequence length="216" mass="24933">MLLFLIFTYNCSRIFSRCQQFCMRLFCWLLNQLGVVHLSTSAGFFSSVLIILKINHFIVFEVVYIINLHDAFKNDSTFCFFAFFLFSIVRLVNIFRDVFMTKKTTINVLDCFRLTVIGINQTHEKYQRFSIGFRSGERNGQSIVATLLSCSQVLVPRLAWTVALSCWKVKLTPGNCWTYGARRCPKTSWYPTPLNAPQTITLPPAKLNFFSSLKIT</sequence>
<evidence type="ECO:0000313" key="2">
    <source>
        <dbReference type="Proteomes" id="UP000095283"/>
    </source>
</evidence>
<accession>A0A1I7WF96</accession>
<keyword evidence="2" id="KW-1185">Reference proteome</keyword>
<keyword evidence="1" id="KW-0812">Transmembrane</keyword>
<name>A0A1I7WF96_HETBA</name>
<feature type="transmembrane region" description="Helical" evidence="1">
    <location>
        <begin position="78"/>
        <end position="95"/>
    </location>
</feature>
<protein>
    <submittedName>
        <fullName evidence="3">Secreted protein</fullName>
    </submittedName>
</protein>